<feature type="domain" description="Srp40 C-terminal" evidence="2">
    <location>
        <begin position="347"/>
        <end position="401"/>
    </location>
</feature>
<evidence type="ECO:0000313" key="3">
    <source>
        <dbReference type="EMBL" id="OAP55313.1"/>
    </source>
</evidence>
<feature type="region of interest" description="Disordered" evidence="1">
    <location>
        <begin position="74"/>
        <end position="304"/>
    </location>
</feature>
<proteinExistence type="predicted"/>
<dbReference type="EMBL" id="LVYI01000011">
    <property type="protein sequence ID" value="OAP55313.1"/>
    <property type="molecule type" value="Genomic_DNA"/>
</dbReference>
<dbReference type="InterPro" id="IPR007718">
    <property type="entry name" value="Srp40_C"/>
</dbReference>
<dbReference type="GO" id="GO:0005654">
    <property type="term" value="C:nucleoplasm"/>
    <property type="evidence" value="ECO:0007669"/>
    <property type="project" value="TreeGrafter"/>
</dbReference>
<dbReference type="RefSeq" id="XP_018688680.1">
    <property type="nucleotide sequence ID" value="XM_018841792.1"/>
</dbReference>
<comment type="caution">
    <text evidence="3">The sequence shown here is derived from an EMBL/GenBank/DDBJ whole genome shotgun (WGS) entry which is preliminary data.</text>
</comment>
<accession>A0A178Z813</accession>
<dbReference type="GeneID" id="30014454"/>
<dbReference type="STRING" id="1367422.A0A178Z813"/>
<dbReference type="GO" id="GO:0005730">
    <property type="term" value="C:nucleolus"/>
    <property type="evidence" value="ECO:0007669"/>
    <property type="project" value="InterPro"/>
</dbReference>
<dbReference type="InterPro" id="IPR006594">
    <property type="entry name" value="LisH"/>
</dbReference>
<feature type="compositionally biased region" description="Acidic residues" evidence="1">
    <location>
        <begin position="122"/>
        <end position="131"/>
    </location>
</feature>
<dbReference type="PANTHER" id="PTHR23216">
    <property type="entry name" value="NUCLEOLAR AND COILED-BODY PHOSPHOPROTEIN 1"/>
    <property type="match status" value="1"/>
</dbReference>
<feature type="compositionally biased region" description="Low complexity" evidence="1">
    <location>
        <begin position="152"/>
        <end position="162"/>
    </location>
</feature>
<dbReference type="PROSITE" id="PS50896">
    <property type="entry name" value="LISH"/>
    <property type="match status" value="1"/>
</dbReference>
<protein>
    <recommendedName>
        <fullName evidence="2">Srp40 C-terminal domain-containing protein</fullName>
    </recommendedName>
</protein>
<dbReference type="OrthoDB" id="5599646at2759"/>
<dbReference type="Pfam" id="PF05022">
    <property type="entry name" value="SRP40_C"/>
    <property type="match status" value="1"/>
</dbReference>
<evidence type="ECO:0000313" key="4">
    <source>
        <dbReference type="Proteomes" id="UP000078343"/>
    </source>
</evidence>
<feature type="compositionally biased region" description="Low complexity" evidence="1">
    <location>
        <begin position="91"/>
        <end position="121"/>
    </location>
</feature>
<evidence type="ECO:0000259" key="2">
    <source>
        <dbReference type="Pfam" id="PF05022"/>
    </source>
</evidence>
<organism evidence="3 4">
    <name type="scientific">Fonsecaea erecta</name>
    <dbReference type="NCBI Taxonomy" id="1367422"/>
    <lineage>
        <taxon>Eukaryota</taxon>
        <taxon>Fungi</taxon>
        <taxon>Dikarya</taxon>
        <taxon>Ascomycota</taxon>
        <taxon>Pezizomycotina</taxon>
        <taxon>Eurotiomycetes</taxon>
        <taxon>Chaetothyriomycetidae</taxon>
        <taxon>Chaetothyriales</taxon>
        <taxon>Herpotrichiellaceae</taxon>
        <taxon>Fonsecaea</taxon>
    </lineage>
</organism>
<feature type="compositionally biased region" description="Basic and acidic residues" evidence="1">
    <location>
        <begin position="220"/>
        <end position="231"/>
    </location>
</feature>
<dbReference type="InterPro" id="IPR039191">
    <property type="entry name" value="Nopp140-like"/>
</dbReference>
<name>A0A178Z813_9EURO</name>
<reference evidence="3 4" key="1">
    <citation type="submission" date="2016-04" db="EMBL/GenBank/DDBJ databases">
        <title>Draft genome of Fonsecaea erecta CBS 125763.</title>
        <authorList>
            <person name="Weiss V.A."/>
            <person name="Vicente V.A."/>
            <person name="Raittz R.T."/>
            <person name="Moreno L.F."/>
            <person name="De Souza E.M."/>
            <person name="Pedrosa F.O."/>
            <person name="Steffens M.B."/>
            <person name="Faoro H."/>
            <person name="Tadra-Sfeir M.Z."/>
            <person name="Najafzadeh M.J."/>
            <person name="Felipe M.S."/>
            <person name="Teixeira M."/>
            <person name="Sun J."/>
            <person name="Xi L."/>
            <person name="Gomes R."/>
            <person name="De Azevedo C.M."/>
            <person name="Salgado C.G."/>
            <person name="Da Silva M.B."/>
            <person name="Nascimento M.F."/>
            <person name="Queiroz-Telles F."/>
            <person name="Attili D.S."/>
            <person name="Gorbushina A."/>
        </authorList>
    </citation>
    <scope>NUCLEOTIDE SEQUENCE [LARGE SCALE GENOMIC DNA]</scope>
    <source>
        <strain evidence="3 4">CBS 125763</strain>
    </source>
</reference>
<keyword evidence="4" id="KW-1185">Reference proteome</keyword>
<sequence length="403" mass="42466">MKVTSLESSHDDPKPSSQVLSLVSSFLAEHGFHSTAKALTKELKRMNRSVEVLALGDSQGGANLQEIVENWNKKEKLQSAQSSSDDDLSDLSESATSGSSSASSGDESDASTSSEDTSAQDSESESGDDEEKGNTKLTSKVKRIKGNKRDSSSSSSSSASSDSDADDERETGAKAKIKTSRKKSPVTSKGAESAPTLKRKARSSSPESSSSDSDSDSSDEDRPAKRAKIDANNETDEASSSEVSSSSDEESDDANDSASAAEQVKDEEMVTDTSQEQATPDDAADGVSESSSGTVTGVVIEPNGSSVREIEAIMNRGNKQVVAGKKAHEGARPTPLARLSAQATADSHISNAYQSYDYAERAYKDLSVTRGKGFTKEKNKKKRGSYRGGAIDISGGKGFKFDD</sequence>
<feature type="compositionally biased region" description="Low complexity" evidence="1">
    <location>
        <begin position="203"/>
        <end position="212"/>
    </location>
</feature>
<feature type="region of interest" description="Disordered" evidence="1">
    <location>
        <begin position="374"/>
        <end position="403"/>
    </location>
</feature>
<dbReference type="Proteomes" id="UP000078343">
    <property type="component" value="Unassembled WGS sequence"/>
</dbReference>
<feature type="compositionally biased region" description="Low complexity" evidence="1">
    <location>
        <begin position="286"/>
        <end position="299"/>
    </location>
</feature>
<feature type="compositionally biased region" description="Basic residues" evidence="1">
    <location>
        <begin position="175"/>
        <end position="184"/>
    </location>
</feature>
<evidence type="ECO:0000256" key="1">
    <source>
        <dbReference type="SAM" id="MobiDB-lite"/>
    </source>
</evidence>
<dbReference type="AlphaFoldDB" id="A0A178Z813"/>
<gene>
    <name evidence="3" type="ORF">AYL99_10286</name>
</gene>
<dbReference type="PANTHER" id="PTHR23216:SF1">
    <property type="entry name" value="NUCLEOLAR AND COILED-BODY PHOSPHOPROTEIN 1"/>
    <property type="match status" value="1"/>
</dbReference>